<dbReference type="EMBL" id="CP084959">
    <property type="protein sequence ID" value="UOA22748.1"/>
    <property type="molecule type" value="Genomic_DNA"/>
</dbReference>
<accession>A0AAX3AE28</accession>
<name>A0AAX3AE28_9RHOB</name>
<evidence type="ECO:0000313" key="2">
    <source>
        <dbReference type="Proteomes" id="UP000830781"/>
    </source>
</evidence>
<dbReference type="Proteomes" id="UP000830781">
    <property type="component" value="Chromosome"/>
</dbReference>
<evidence type="ECO:0008006" key="3">
    <source>
        <dbReference type="Google" id="ProtNLM"/>
    </source>
</evidence>
<gene>
    <name evidence="1" type="ORF">DSM110277_01153</name>
</gene>
<organism evidence="1 2">
    <name type="scientific">Sulfitobacter pontiacus</name>
    <dbReference type="NCBI Taxonomy" id="60137"/>
    <lineage>
        <taxon>Bacteria</taxon>
        <taxon>Pseudomonadati</taxon>
        <taxon>Pseudomonadota</taxon>
        <taxon>Alphaproteobacteria</taxon>
        <taxon>Rhodobacterales</taxon>
        <taxon>Roseobacteraceae</taxon>
        <taxon>Sulfitobacter</taxon>
    </lineage>
</organism>
<keyword evidence="2" id="KW-1185">Reference proteome</keyword>
<proteinExistence type="predicted"/>
<evidence type="ECO:0000313" key="1">
    <source>
        <dbReference type="EMBL" id="UOA22748.1"/>
    </source>
</evidence>
<dbReference type="AlphaFoldDB" id="A0AAX3AE28"/>
<sequence>MRKSLESIGPCSVAVCPRMVNMSAPILSRRTKASILQTIFDKSGASAETPPVFGHFGEWVQGRLGPEGPVVLVTMLCRAHGVRARFTRGGALDLTQGEPAAVSLAQLRHLLEAAGQDAGSFTLSGNLPVGVGAGASTAALVALARAAGIAEDRLPSLCLAVEGATDPLMLPHPDRVIWASRLAQSKGALGAPPRADIIGGYFGEPIRTDAADSGFADIADLLPAWESAVAQGDLPQVARLARISADRTTALRGPLNDPSTILAQRLGALGYARAHTGSARAFIFAPGTAPDDAEQLLADHGLTGAMRFTTGGDA</sequence>
<protein>
    <recommendedName>
        <fullName evidence="3">Threonine kinase</fullName>
    </recommendedName>
</protein>
<reference evidence="2" key="1">
    <citation type="journal article" date="2022" name="Microorganisms">
        <title>Beyond the ABCs#Discovery of Three New Plasmid Types in Rhodobacterales (RepQ, RepY, RepW).</title>
        <authorList>
            <person name="Freese H.M."/>
            <person name="Ringel V."/>
            <person name="Overmann J."/>
            <person name="Petersen J."/>
        </authorList>
    </citation>
    <scope>NUCLEOTIDE SEQUENCE [LARGE SCALE GENOMIC DNA]</scope>
    <source>
        <strain evidence="2">DSM 110277</strain>
    </source>
</reference>